<dbReference type="EMBL" id="CAJOAZ010009760">
    <property type="protein sequence ID" value="CAF4209342.1"/>
    <property type="molecule type" value="Genomic_DNA"/>
</dbReference>
<comment type="caution">
    <text evidence="3">The sequence shown here is derived from an EMBL/GenBank/DDBJ whole genome shotgun (WGS) entry which is preliminary data.</text>
</comment>
<gene>
    <name evidence="2" type="ORF">OXD698_LOCUS41279</name>
    <name evidence="3" type="ORF">OXD698_LOCUS41302</name>
</gene>
<feature type="non-terminal residue" evidence="3">
    <location>
        <position position="62"/>
    </location>
</feature>
<name>A0A820C0V3_9BILA</name>
<dbReference type="Proteomes" id="UP000663844">
    <property type="component" value="Unassembled WGS sequence"/>
</dbReference>
<dbReference type="EMBL" id="CAJOAZ010009780">
    <property type="protein sequence ID" value="CAF4210059.1"/>
    <property type="molecule type" value="Genomic_DNA"/>
</dbReference>
<protein>
    <submittedName>
        <fullName evidence="3">Uncharacterized protein</fullName>
    </submittedName>
</protein>
<feature type="compositionally biased region" description="Low complexity" evidence="1">
    <location>
        <begin position="1"/>
        <end position="24"/>
    </location>
</feature>
<evidence type="ECO:0000256" key="1">
    <source>
        <dbReference type="SAM" id="MobiDB-lite"/>
    </source>
</evidence>
<evidence type="ECO:0000313" key="3">
    <source>
        <dbReference type="EMBL" id="CAF4210059.1"/>
    </source>
</evidence>
<accession>A0A820C0V3</accession>
<dbReference type="AlphaFoldDB" id="A0A820C0V3"/>
<sequence>MSSSSATNSSLSSFSDECETNLPESSPPPPLPPSLPTNTTTNECVGGKKLVHKIEPIFNNDT</sequence>
<reference evidence="3" key="1">
    <citation type="submission" date="2021-02" db="EMBL/GenBank/DDBJ databases">
        <authorList>
            <person name="Nowell W R."/>
        </authorList>
    </citation>
    <scope>NUCLEOTIDE SEQUENCE</scope>
</reference>
<evidence type="ECO:0000313" key="2">
    <source>
        <dbReference type="EMBL" id="CAF4209342.1"/>
    </source>
</evidence>
<evidence type="ECO:0000313" key="4">
    <source>
        <dbReference type="Proteomes" id="UP000663844"/>
    </source>
</evidence>
<proteinExistence type="predicted"/>
<feature type="compositionally biased region" description="Pro residues" evidence="1">
    <location>
        <begin position="25"/>
        <end position="35"/>
    </location>
</feature>
<feature type="region of interest" description="Disordered" evidence="1">
    <location>
        <begin position="1"/>
        <end position="47"/>
    </location>
</feature>
<organism evidence="3 4">
    <name type="scientific">Adineta steineri</name>
    <dbReference type="NCBI Taxonomy" id="433720"/>
    <lineage>
        <taxon>Eukaryota</taxon>
        <taxon>Metazoa</taxon>
        <taxon>Spiralia</taxon>
        <taxon>Gnathifera</taxon>
        <taxon>Rotifera</taxon>
        <taxon>Eurotatoria</taxon>
        <taxon>Bdelloidea</taxon>
        <taxon>Adinetida</taxon>
        <taxon>Adinetidae</taxon>
        <taxon>Adineta</taxon>
    </lineage>
</organism>